<dbReference type="PANTHER" id="PTHR30273:SF2">
    <property type="entry name" value="PROTEIN FECR"/>
    <property type="match status" value="1"/>
</dbReference>
<feature type="region of interest" description="Disordered" evidence="1">
    <location>
        <begin position="1"/>
        <end position="23"/>
    </location>
</feature>
<dbReference type="RefSeq" id="WP_376811347.1">
    <property type="nucleotide sequence ID" value="NZ_JBHSDY010000001.1"/>
</dbReference>
<reference evidence="4" key="1">
    <citation type="journal article" date="2019" name="Int. J. Syst. Evol. Microbiol.">
        <title>The Global Catalogue of Microorganisms (GCM) 10K type strain sequencing project: providing services to taxonomists for standard genome sequencing and annotation.</title>
        <authorList>
            <consortium name="The Broad Institute Genomics Platform"/>
            <consortium name="The Broad Institute Genome Sequencing Center for Infectious Disease"/>
            <person name="Wu L."/>
            <person name="Ma J."/>
        </authorList>
    </citation>
    <scope>NUCLEOTIDE SEQUENCE [LARGE SCALE GENOMIC DNA]</scope>
    <source>
        <strain evidence="4">CGMCC 1.19029</strain>
    </source>
</reference>
<protein>
    <submittedName>
        <fullName evidence="3">FecR family protein</fullName>
    </submittedName>
</protein>
<feature type="compositionally biased region" description="Basic and acidic residues" evidence="1">
    <location>
        <begin position="1"/>
        <end position="15"/>
    </location>
</feature>
<proteinExistence type="predicted"/>
<accession>A0ABV8RWM1</accession>
<evidence type="ECO:0000313" key="4">
    <source>
        <dbReference type="Proteomes" id="UP001595756"/>
    </source>
</evidence>
<dbReference type="PANTHER" id="PTHR30273">
    <property type="entry name" value="PERIPLASMIC SIGNAL SENSOR AND SIGMA FACTOR ACTIVATOR FECR-RELATED"/>
    <property type="match status" value="1"/>
</dbReference>
<name>A0ABV8RWM1_9BURK</name>
<dbReference type="InterPro" id="IPR012373">
    <property type="entry name" value="Ferrdict_sens_TM"/>
</dbReference>
<dbReference type="Proteomes" id="UP001595756">
    <property type="component" value="Unassembled WGS sequence"/>
</dbReference>
<dbReference type="InterPro" id="IPR006860">
    <property type="entry name" value="FecR"/>
</dbReference>
<dbReference type="EMBL" id="JBHSDY010000001">
    <property type="protein sequence ID" value="MFC4296771.1"/>
    <property type="molecule type" value="Genomic_DNA"/>
</dbReference>
<comment type="caution">
    <text evidence="3">The sequence shown here is derived from an EMBL/GenBank/DDBJ whole genome shotgun (WGS) entry which is preliminary data.</text>
</comment>
<organism evidence="3 4">
    <name type="scientific">Castellaniella hirudinis</name>
    <dbReference type="NCBI Taxonomy" id="1144617"/>
    <lineage>
        <taxon>Bacteria</taxon>
        <taxon>Pseudomonadati</taxon>
        <taxon>Pseudomonadota</taxon>
        <taxon>Betaproteobacteria</taxon>
        <taxon>Burkholderiales</taxon>
        <taxon>Alcaligenaceae</taxon>
        <taxon>Castellaniella</taxon>
    </lineage>
</organism>
<dbReference type="PIRSF" id="PIRSF018266">
    <property type="entry name" value="FecR"/>
    <property type="match status" value="1"/>
</dbReference>
<dbReference type="Gene3D" id="2.60.120.1440">
    <property type="match status" value="1"/>
</dbReference>
<evidence type="ECO:0000259" key="2">
    <source>
        <dbReference type="Pfam" id="PF04773"/>
    </source>
</evidence>
<keyword evidence="4" id="KW-1185">Reference proteome</keyword>
<dbReference type="Pfam" id="PF04773">
    <property type="entry name" value="FecR"/>
    <property type="match status" value="1"/>
</dbReference>
<feature type="domain" description="FecR protein" evidence="2">
    <location>
        <begin position="82"/>
        <end position="173"/>
    </location>
</feature>
<evidence type="ECO:0000313" key="3">
    <source>
        <dbReference type="EMBL" id="MFC4296771.1"/>
    </source>
</evidence>
<evidence type="ECO:0000256" key="1">
    <source>
        <dbReference type="SAM" id="MobiDB-lite"/>
    </source>
</evidence>
<sequence length="288" mass="31768">MRDPRDFRPAERAPRADTASADPFMPFEDALRARLPSREEVLREAKAQSVQRRLRRYQGVAAVCVALCAGLWAWNPVLRERTVVVAAGAPRAWTARDGTVVALDSRSSLTMQMRLRSRDLRLNAGQVVLNVAADWRPLNVRVGDTVIRDIGTVFRVRRGDGGAQVAVLEGRVQVSNPAGQAELGAGQALDLETLRPLPASVAGLERETAWREGRLRFDGAPLSGVLAQLSHYRTAPVRWAGRPVAGPEPRLSGEYRIRDIESLIDSLPVILPLRIERRPDGVVLVSFR</sequence>
<gene>
    <name evidence="3" type="ORF">ACFO0J_01795</name>
</gene>